<organism evidence="1 2">
    <name type="scientific">Araneus ventricosus</name>
    <name type="common">Orbweaver spider</name>
    <name type="synonym">Epeira ventricosa</name>
    <dbReference type="NCBI Taxonomy" id="182803"/>
    <lineage>
        <taxon>Eukaryota</taxon>
        <taxon>Metazoa</taxon>
        <taxon>Ecdysozoa</taxon>
        <taxon>Arthropoda</taxon>
        <taxon>Chelicerata</taxon>
        <taxon>Arachnida</taxon>
        <taxon>Araneae</taxon>
        <taxon>Araneomorphae</taxon>
        <taxon>Entelegynae</taxon>
        <taxon>Araneoidea</taxon>
        <taxon>Araneidae</taxon>
        <taxon>Araneus</taxon>
    </lineage>
</organism>
<dbReference type="AlphaFoldDB" id="A0A4Y2LJ92"/>
<sequence length="128" mass="14444">MQTITDLPILPMRGDPVVLFPSTWSVNTQRQRLLYRPTQAQQQCSTWACPGWLPRHGSCCPGSRGREEMPFQGHAHPEFFASGRIRTHRNLSHQTGQGTSPNPAKWQGSLRAILGWTSRRGISRVRAN</sequence>
<name>A0A4Y2LJ92_ARAVE</name>
<accession>A0A4Y2LJ92</accession>
<evidence type="ECO:0000313" key="1">
    <source>
        <dbReference type="EMBL" id="GBN14043.1"/>
    </source>
</evidence>
<dbReference type="EMBL" id="BGPR01005856">
    <property type="protein sequence ID" value="GBN14043.1"/>
    <property type="molecule type" value="Genomic_DNA"/>
</dbReference>
<dbReference type="Proteomes" id="UP000499080">
    <property type="component" value="Unassembled WGS sequence"/>
</dbReference>
<gene>
    <name evidence="1" type="ORF">AVEN_133012_1</name>
</gene>
<protein>
    <submittedName>
        <fullName evidence="1">Uncharacterized protein</fullName>
    </submittedName>
</protein>
<comment type="caution">
    <text evidence="1">The sequence shown here is derived from an EMBL/GenBank/DDBJ whole genome shotgun (WGS) entry which is preliminary data.</text>
</comment>
<keyword evidence="2" id="KW-1185">Reference proteome</keyword>
<reference evidence="1 2" key="1">
    <citation type="journal article" date="2019" name="Sci. Rep.">
        <title>Orb-weaving spider Araneus ventricosus genome elucidates the spidroin gene catalogue.</title>
        <authorList>
            <person name="Kono N."/>
            <person name="Nakamura H."/>
            <person name="Ohtoshi R."/>
            <person name="Moran D.A.P."/>
            <person name="Shinohara A."/>
            <person name="Yoshida Y."/>
            <person name="Fujiwara M."/>
            <person name="Mori M."/>
            <person name="Tomita M."/>
            <person name="Arakawa K."/>
        </authorList>
    </citation>
    <scope>NUCLEOTIDE SEQUENCE [LARGE SCALE GENOMIC DNA]</scope>
</reference>
<dbReference type="OrthoDB" id="10588085at2759"/>
<evidence type="ECO:0000313" key="2">
    <source>
        <dbReference type="Proteomes" id="UP000499080"/>
    </source>
</evidence>
<proteinExistence type="predicted"/>